<dbReference type="AlphaFoldDB" id="A0A0R6M4D3"/>
<organism evidence="9">
    <name type="scientific">Undaria pinnatifida</name>
    <name type="common">Wakame</name>
    <name type="synonym">Alaria pinnatifida</name>
    <dbReference type="NCBI Taxonomy" id="74381"/>
    <lineage>
        <taxon>Eukaryota</taxon>
        <taxon>Sar</taxon>
        <taxon>Stramenopiles</taxon>
        <taxon>Ochrophyta</taxon>
        <taxon>PX clade</taxon>
        <taxon>Phaeophyceae</taxon>
        <taxon>Laminariales</taxon>
        <taxon>Alariaceae</taxon>
        <taxon>Undaria</taxon>
    </lineage>
</organism>
<dbReference type="GO" id="GO:0015979">
    <property type="term" value="P:photosynthesis"/>
    <property type="evidence" value="ECO:0007669"/>
    <property type="project" value="UniProtKB-UniRule"/>
</dbReference>
<evidence type="ECO:0000256" key="4">
    <source>
        <dbReference type="ARBA" id="ARBA00022989"/>
    </source>
</evidence>
<keyword evidence="5 8" id="KW-0793">Thylakoid</keyword>
<comment type="subunit">
    <text evidence="8">PSII is composed of 1 copy each of membrane proteins PsbA, PsbB, PsbC, PsbD, PsbE, PsbF, PsbH, PsbI, PsbJ, PsbK, PsbL, PsbM, PsbT, PsbY, PsbZ, Psb30/Ycf12, at least 3 peripheral proteins of the oxygen-evolving complex and a large number of cofactors. It forms dimeric complexes.</text>
</comment>
<protein>
    <recommendedName>
        <fullName evidence="8">Photosystem II reaction center protein Y</fullName>
    </recommendedName>
</protein>
<evidence type="ECO:0000256" key="7">
    <source>
        <dbReference type="ARBA" id="ARBA00023276"/>
    </source>
</evidence>
<dbReference type="GeneID" id="26381344"/>
<comment type="function">
    <text evidence="8">Loosely associated component of the core of photosystem II (PSII). PSII is a light-driven water plastoquinone oxidoreductase, using light energy to abstract electrons from H(2)O, generating a proton gradient subsequently used for ATP formation.</text>
</comment>
<gene>
    <name evidence="8 9" type="primary">psbY</name>
    <name evidence="9" type="ORF">LEIZ98</name>
</gene>
<keyword evidence="9" id="KW-0934">Plastid</keyword>
<keyword evidence="7 8" id="KW-0604">Photosystem II</keyword>
<evidence type="ECO:0000256" key="6">
    <source>
        <dbReference type="ARBA" id="ARBA00023136"/>
    </source>
</evidence>
<dbReference type="NCBIfam" id="NF009711">
    <property type="entry name" value="PRK13240.1"/>
    <property type="match status" value="1"/>
</dbReference>
<sequence>MDIRLIFVFAPVLAAASWALYNIGRVALQQFNKLASR</sequence>
<keyword evidence="9" id="KW-0150">Chloroplast</keyword>
<dbReference type="GO" id="GO:0009535">
    <property type="term" value="C:chloroplast thylakoid membrane"/>
    <property type="evidence" value="ECO:0007669"/>
    <property type="project" value="UniProtKB-SubCell"/>
</dbReference>
<keyword evidence="4 8" id="KW-1133">Transmembrane helix</keyword>
<comment type="subcellular location">
    <subcellularLocation>
        <location evidence="1">Membrane</location>
    </subcellularLocation>
    <subcellularLocation>
        <location evidence="8">Plastid</location>
        <location evidence="8">Chloroplast thylakoid membrane</location>
        <topology evidence="8">Single-pass membrane protein</topology>
    </subcellularLocation>
</comment>
<keyword evidence="6 8" id="KW-0472">Membrane</keyword>
<name>A0A0R6M4D3_UNDPI</name>
<dbReference type="RefSeq" id="YP_009182567.1">
    <property type="nucleotide sequence ID" value="NC_028503.1"/>
</dbReference>
<dbReference type="Pfam" id="PF06298">
    <property type="entry name" value="PsbY"/>
    <property type="match status" value="1"/>
</dbReference>
<evidence type="ECO:0000256" key="1">
    <source>
        <dbReference type="ARBA" id="ARBA00004370"/>
    </source>
</evidence>
<keyword evidence="3 8" id="KW-0812">Transmembrane</keyword>
<reference evidence="9" key="1">
    <citation type="journal article" date="2015" name="PLoS ONE">
        <title>Complete Plastid Genome Sequence of the Brown Alga Undaria pinnatifida.</title>
        <authorList>
            <person name="Zhang L."/>
            <person name="Wang X."/>
            <person name="Liu T."/>
            <person name="Wang G."/>
            <person name="Chi S."/>
            <person name="Liu C."/>
            <person name="Wang H."/>
        </authorList>
    </citation>
    <scope>NUCLEOTIDE SEQUENCE</scope>
</reference>
<keyword evidence="2 8" id="KW-0602">Photosynthesis</keyword>
<dbReference type="GO" id="GO:0009523">
    <property type="term" value="C:photosystem II"/>
    <property type="evidence" value="ECO:0007669"/>
    <property type="project" value="UniProtKB-KW"/>
</dbReference>
<dbReference type="GO" id="GO:0030145">
    <property type="term" value="F:manganese ion binding"/>
    <property type="evidence" value="ECO:0007669"/>
    <property type="project" value="InterPro"/>
</dbReference>
<comment type="similarity">
    <text evidence="8">Belongs to the PsbY family.</text>
</comment>
<accession>A0A0R6M4D3</accession>
<dbReference type="EMBL" id="KP298002">
    <property type="protein sequence ID" value="AKG49992.1"/>
    <property type="molecule type" value="Genomic_DNA"/>
</dbReference>
<proteinExistence type="inferred from homology"/>
<dbReference type="HAMAP" id="MF_00717">
    <property type="entry name" value="PSII_PsbY"/>
    <property type="match status" value="1"/>
</dbReference>
<dbReference type="InterPro" id="IPR009388">
    <property type="entry name" value="PSII_PsbY"/>
</dbReference>
<feature type="topological domain" description="Lumenal" evidence="8">
    <location>
        <begin position="1"/>
        <end position="4"/>
    </location>
</feature>
<evidence type="ECO:0000256" key="2">
    <source>
        <dbReference type="ARBA" id="ARBA00022531"/>
    </source>
</evidence>
<geneLocation type="chloroplast" evidence="9"/>
<evidence type="ECO:0000256" key="8">
    <source>
        <dbReference type="HAMAP-Rule" id="MF_00717"/>
    </source>
</evidence>
<evidence type="ECO:0000256" key="5">
    <source>
        <dbReference type="ARBA" id="ARBA00023078"/>
    </source>
</evidence>
<evidence type="ECO:0000313" key="9">
    <source>
        <dbReference type="EMBL" id="AKG49992.1"/>
    </source>
</evidence>
<feature type="topological domain" description="Stromal" evidence="8">
    <location>
        <begin position="24"/>
        <end position="37"/>
    </location>
</feature>
<evidence type="ECO:0000256" key="3">
    <source>
        <dbReference type="ARBA" id="ARBA00022692"/>
    </source>
</evidence>